<keyword evidence="2" id="KW-1185">Reference proteome</keyword>
<dbReference type="EnsemblMetazoa" id="AALB014791-RA">
    <property type="protein sequence ID" value="AALB014791-PA"/>
    <property type="gene ID" value="AALB014791"/>
</dbReference>
<sequence length="17" mass="1830">MCVCVWVQTCSKVISSG</sequence>
<evidence type="ECO:0000313" key="1">
    <source>
        <dbReference type="EnsemblMetazoa" id="AALB014791-PA"/>
    </source>
</evidence>
<organism evidence="1 2">
    <name type="scientific">Anopheles albimanus</name>
    <name type="common">New world malaria mosquito</name>
    <dbReference type="NCBI Taxonomy" id="7167"/>
    <lineage>
        <taxon>Eukaryota</taxon>
        <taxon>Metazoa</taxon>
        <taxon>Ecdysozoa</taxon>
        <taxon>Arthropoda</taxon>
        <taxon>Hexapoda</taxon>
        <taxon>Insecta</taxon>
        <taxon>Pterygota</taxon>
        <taxon>Neoptera</taxon>
        <taxon>Endopterygota</taxon>
        <taxon>Diptera</taxon>
        <taxon>Nematocera</taxon>
        <taxon>Culicoidea</taxon>
        <taxon>Culicidae</taxon>
        <taxon>Anophelinae</taxon>
        <taxon>Anopheles</taxon>
    </lineage>
</organism>
<dbReference type="AlphaFoldDB" id="A0A182FYW2"/>
<dbReference type="Proteomes" id="UP000069272">
    <property type="component" value="Chromosome 3R"/>
</dbReference>
<dbReference type="VEuPathDB" id="VectorBase:AALB014791"/>
<name>A0A182FYW2_ANOAL</name>
<evidence type="ECO:0000313" key="2">
    <source>
        <dbReference type="Proteomes" id="UP000069272"/>
    </source>
</evidence>
<reference evidence="1 2" key="1">
    <citation type="journal article" date="2017" name="G3 (Bethesda)">
        <title>The Physical Genome Mapping of Anopheles albimanus Corrected Scaffold Misassemblies and Identified Interarm Rearrangements in Genus Anopheles.</title>
        <authorList>
            <person name="Artemov G.N."/>
            <person name="Peery A.N."/>
            <person name="Jiang X."/>
            <person name="Tu Z."/>
            <person name="Stegniy V.N."/>
            <person name="Sharakhova M.V."/>
            <person name="Sharakhov I.V."/>
        </authorList>
    </citation>
    <scope>NUCLEOTIDE SEQUENCE [LARGE SCALE GENOMIC DNA]</scope>
    <source>
        <strain evidence="1 2">ALBI9_A</strain>
    </source>
</reference>
<proteinExistence type="predicted"/>
<accession>A0A182FYW2</accession>
<reference evidence="1" key="2">
    <citation type="submission" date="2022-08" db="UniProtKB">
        <authorList>
            <consortium name="EnsemblMetazoa"/>
        </authorList>
    </citation>
    <scope>IDENTIFICATION</scope>
    <source>
        <strain evidence="1">STECLA/ALBI9_A</strain>
    </source>
</reference>
<protein>
    <submittedName>
        <fullName evidence="1">Uncharacterized protein</fullName>
    </submittedName>
</protein>